<sequence>MSDPSRVDALLSPWAPSVVGLGLPALAAVAYAVGVAVARGRGIPWAIWRVVIWMVTCALGVWTFAGPAQALRDVNPWMDGVSIGMAAAVLPLGVALGDPVKLIELLRGRRIGWARGRVARFVMFPGVASLVSAVVLTYAITSQWYQASLTEPLPWVLLLLTAFVTGLAVNLPLLSDDLMPEWATPAVKTLVAFADGLFDAVPGLVMMLLINKYSGGALLAIAEVIGIPMIAATVVMWVRADAREQREIDAELDAREAEGQGPWWLDDPRFADRFRD</sequence>
<dbReference type="RefSeq" id="WP_150448634.1">
    <property type="nucleotide sequence ID" value="NZ_VYSA01000002.1"/>
</dbReference>
<organism evidence="7 8">
    <name type="scientific">Microbacterium rhizomatis</name>
    <dbReference type="NCBI Taxonomy" id="1631477"/>
    <lineage>
        <taxon>Bacteria</taxon>
        <taxon>Bacillati</taxon>
        <taxon>Actinomycetota</taxon>
        <taxon>Actinomycetes</taxon>
        <taxon>Micrococcales</taxon>
        <taxon>Microbacteriaceae</taxon>
        <taxon>Microbacterium</taxon>
    </lineage>
</organism>
<proteinExistence type="predicted"/>
<keyword evidence="4 6" id="KW-1133">Transmembrane helix</keyword>
<evidence type="ECO:0000313" key="7">
    <source>
        <dbReference type="EMBL" id="KAA9107598.1"/>
    </source>
</evidence>
<gene>
    <name evidence="7" type="ORF">F6B43_09030</name>
</gene>
<evidence type="ECO:0000256" key="1">
    <source>
        <dbReference type="ARBA" id="ARBA00004651"/>
    </source>
</evidence>
<feature type="transmembrane region" description="Helical" evidence="6">
    <location>
        <begin position="14"/>
        <end position="34"/>
    </location>
</feature>
<evidence type="ECO:0000256" key="2">
    <source>
        <dbReference type="ARBA" id="ARBA00022475"/>
    </source>
</evidence>
<keyword evidence="8" id="KW-1185">Reference proteome</keyword>
<accession>A0A5J5J324</accession>
<feature type="transmembrane region" description="Helical" evidence="6">
    <location>
        <begin position="77"/>
        <end position="97"/>
    </location>
</feature>
<feature type="transmembrane region" description="Helical" evidence="6">
    <location>
        <begin position="186"/>
        <end position="210"/>
    </location>
</feature>
<dbReference type="Pfam" id="PF09678">
    <property type="entry name" value="Caa3_CtaG"/>
    <property type="match status" value="1"/>
</dbReference>
<evidence type="ECO:0000313" key="8">
    <source>
        <dbReference type="Proteomes" id="UP000325827"/>
    </source>
</evidence>
<comment type="caution">
    <text evidence="7">The sequence shown here is derived from an EMBL/GenBank/DDBJ whole genome shotgun (WGS) entry which is preliminary data.</text>
</comment>
<keyword evidence="2" id="KW-1003">Cell membrane</keyword>
<feature type="transmembrane region" description="Helical" evidence="6">
    <location>
        <begin position="153"/>
        <end position="174"/>
    </location>
</feature>
<dbReference type="GO" id="GO:0005886">
    <property type="term" value="C:plasma membrane"/>
    <property type="evidence" value="ECO:0007669"/>
    <property type="project" value="UniProtKB-SubCell"/>
</dbReference>
<dbReference type="EMBL" id="VYSA01000002">
    <property type="protein sequence ID" value="KAA9107598.1"/>
    <property type="molecule type" value="Genomic_DNA"/>
</dbReference>
<dbReference type="OrthoDB" id="5241646at2"/>
<dbReference type="InterPro" id="IPR019108">
    <property type="entry name" value="Caa3_assmbl_CtaG-rel"/>
</dbReference>
<evidence type="ECO:0000256" key="3">
    <source>
        <dbReference type="ARBA" id="ARBA00022692"/>
    </source>
</evidence>
<dbReference type="AlphaFoldDB" id="A0A5J5J324"/>
<feature type="transmembrane region" description="Helical" evidence="6">
    <location>
        <begin position="216"/>
        <end position="238"/>
    </location>
</feature>
<keyword evidence="5 6" id="KW-0472">Membrane</keyword>
<reference evidence="8" key="1">
    <citation type="submission" date="2019-09" db="EMBL/GenBank/DDBJ databases">
        <title>Mumia zhuanghuii sp. nov. isolated from the intestinal contents of plateau pika (Ochotona curzoniae) in the Qinghai-Tibet plateau of China.</title>
        <authorList>
            <person name="Tian Z."/>
        </authorList>
    </citation>
    <scope>NUCLEOTIDE SEQUENCE [LARGE SCALE GENOMIC DNA]</scope>
    <source>
        <strain evidence="8">JCM 30598</strain>
    </source>
</reference>
<evidence type="ECO:0000256" key="4">
    <source>
        <dbReference type="ARBA" id="ARBA00022989"/>
    </source>
</evidence>
<feature type="transmembrane region" description="Helical" evidence="6">
    <location>
        <begin position="46"/>
        <end position="65"/>
    </location>
</feature>
<feature type="transmembrane region" description="Helical" evidence="6">
    <location>
        <begin position="118"/>
        <end position="141"/>
    </location>
</feature>
<protein>
    <submittedName>
        <fullName evidence="7">Cytochrome c oxidase assembly protein</fullName>
    </submittedName>
</protein>
<evidence type="ECO:0000256" key="5">
    <source>
        <dbReference type="ARBA" id="ARBA00023136"/>
    </source>
</evidence>
<evidence type="ECO:0000256" key="6">
    <source>
        <dbReference type="SAM" id="Phobius"/>
    </source>
</evidence>
<dbReference type="Proteomes" id="UP000325827">
    <property type="component" value="Unassembled WGS sequence"/>
</dbReference>
<comment type="subcellular location">
    <subcellularLocation>
        <location evidence="1">Cell membrane</location>
        <topology evidence="1">Multi-pass membrane protein</topology>
    </subcellularLocation>
</comment>
<name>A0A5J5J324_9MICO</name>
<keyword evidence="3 6" id="KW-0812">Transmembrane</keyword>